<evidence type="ECO:0000259" key="3">
    <source>
        <dbReference type="Pfam" id="PF03448"/>
    </source>
</evidence>
<evidence type="ECO:0000313" key="5">
    <source>
        <dbReference type="Proteomes" id="UP001364890"/>
    </source>
</evidence>
<dbReference type="InterPro" id="IPR038076">
    <property type="entry name" value="MgtE_N_sf"/>
</dbReference>
<dbReference type="Proteomes" id="UP001364890">
    <property type="component" value="Unassembled WGS sequence"/>
</dbReference>
<sequence>MAKRNKTIKNIKKVDDDTKGVSKIKMFFYWFIIPFLFALALLLIVAQIANINIFEKAKDLTGAGQPEIVTDDVKTNRLEERVVSLQAEIQQKEAEIANLQSDINNSAKENEDLLVEQQRLLDEIEKLQRQQTSTNQEYAEIVSTFEKMSAKSAAPVITKMSDAEALRILNSLKPDTVAKIYEKMTPEEAAKFTELMTKQ</sequence>
<gene>
    <name evidence="4" type="ORF">WAX74_02745</name>
</gene>
<feature type="transmembrane region" description="Helical" evidence="2">
    <location>
        <begin position="27"/>
        <end position="49"/>
    </location>
</feature>
<name>A0ABU8F0V0_9BACI</name>
<evidence type="ECO:0000256" key="2">
    <source>
        <dbReference type="SAM" id="Phobius"/>
    </source>
</evidence>
<dbReference type="Gene3D" id="1.25.60.10">
    <property type="entry name" value="MgtE N-terminal domain-like"/>
    <property type="match status" value="1"/>
</dbReference>
<evidence type="ECO:0000313" key="4">
    <source>
        <dbReference type="EMBL" id="MEI4768575.1"/>
    </source>
</evidence>
<comment type="caution">
    <text evidence="4">The sequence shown here is derived from an EMBL/GenBank/DDBJ whole genome shotgun (WGS) entry which is preliminary data.</text>
</comment>
<keyword evidence="1" id="KW-0175">Coiled coil</keyword>
<keyword evidence="2" id="KW-1133">Transmembrane helix</keyword>
<keyword evidence="5" id="KW-1185">Reference proteome</keyword>
<dbReference type="EMBL" id="JBAWSY010000001">
    <property type="protein sequence ID" value="MEI4768575.1"/>
    <property type="molecule type" value="Genomic_DNA"/>
</dbReference>
<keyword evidence="2" id="KW-0472">Membrane</keyword>
<proteinExistence type="predicted"/>
<evidence type="ECO:0000256" key="1">
    <source>
        <dbReference type="SAM" id="Coils"/>
    </source>
</evidence>
<keyword evidence="2" id="KW-0812">Transmembrane</keyword>
<organism evidence="4 5">
    <name type="scientific">Psychrobacillus mangrovi</name>
    <dbReference type="NCBI Taxonomy" id="3117745"/>
    <lineage>
        <taxon>Bacteria</taxon>
        <taxon>Bacillati</taxon>
        <taxon>Bacillota</taxon>
        <taxon>Bacilli</taxon>
        <taxon>Bacillales</taxon>
        <taxon>Bacillaceae</taxon>
        <taxon>Psychrobacillus</taxon>
    </lineage>
</organism>
<dbReference type="Pfam" id="PF03448">
    <property type="entry name" value="MgtE_N"/>
    <property type="match status" value="1"/>
</dbReference>
<accession>A0ABU8F0V0</accession>
<dbReference type="RefSeq" id="WP_336496114.1">
    <property type="nucleotide sequence ID" value="NZ_JBAWSY010000001.1"/>
</dbReference>
<feature type="coiled-coil region" evidence="1">
    <location>
        <begin position="75"/>
        <end position="137"/>
    </location>
</feature>
<reference evidence="4 5" key="1">
    <citation type="submission" date="2024-01" db="EMBL/GenBank/DDBJ databases">
        <title>Seven novel Bacillus-like species.</title>
        <authorList>
            <person name="Liu G."/>
        </authorList>
    </citation>
    <scope>NUCLEOTIDE SEQUENCE [LARGE SCALE GENOMIC DNA]</scope>
    <source>
        <strain evidence="4 5">FJAT-51614</strain>
    </source>
</reference>
<protein>
    <recommendedName>
        <fullName evidence="3">Magnesium transporter MgtE intracellular domain-containing protein</fullName>
    </recommendedName>
</protein>
<dbReference type="InterPro" id="IPR006668">
    <property type="entry name" value="Mg_transptr_MgtE_intracell_dom"/>
</dbReference>
<feature type="domain" description="Magnesium transporter MgtE intracellular" evidence="3">
    <location>
        <begin position="116"/>
        <end position="199"/>
    </location>
</feature>
<dbReference type="SUPFAM" id="SSF158791">
    <property type="entry name" value="MgtE N-terminal domain-like"/>
    <property type="match status" value="1"/>
</dbReference>